<dbReference type="GO" id="GO:0046872">
    <property type="term" value="F:metal ion binding"/>
    <property type="evidence" value="ECO:0007669"/>
    <property type="project" value="UniProtKB-KW"/>
</dbReference>
<dbReference type="InterPro" id="IPR001203">
    <property type="entry name" value="OxRdtase_Ald_Fedxn_C"/>
</dbReference>
<evidence type="ECO:0000256" key="3">
    <source>
        <dbReference type="ARBA" id="ARBA00022485"/>
    </source>
</evidence>
<keyword evidence="9" id="KW-1185">Reference proteome</keyword>
<keyword evidence="6" id="KW-0411">Iron-sulfur</keyword>
<dbReference type="eggNOG" id="arCOG05072">
    <property type="taxonomic scope" value="Archaea"/>
</dbReference>
<comment type="similarity">
    <text evidence="2">Belongs to the AOR/FOR family.</text>
</comment>
<dbReference type="PANTHER" id="PTHR30038">
    <property type="entry name" value="ALDEHYDE FERREDOXIN OXIDOREDUCTASE"/>
    <property type="match status" value="1"/>
</dbReference>
<keyword evidence="3" id="KW-0004">4Fe-4S</keyword>
<dbReference type="SUPFAM" id="SSF48310">
    <property type="entry name" value="Aldehyde ferredoxin oxidoreductase, C-terminal domains"/>
    <property type="match status" value="1"/>
</dbReference>
<evidence type="ECO:0000256" key="5">
    <source>
        <dbReference type="ARBA" id="ARBA00023004"/>
    </source>
</evidence>
<dbReference type="InterPro" id="IPR036503">
    <property type="entry name" value="Ald_Fedxn_OxRdtase_N_sf"/>
</dbReference>
<dbReference type="Proteomes" id="UP000000254">
    <property type="component" value="Chromosome"/>
</dbReference>
<accession>A3DPV6</accession>
<dbReference type="GO" id="GO:0009055">
    <property type="term" value="F:electron transfer activity"/>
    <property type="evidence" value="ECO:0007669"/>
    <property type="project" value="InterPro"/>
</dbReference>
<evidence type="ECO:0000256" key="2">
    <source>
        <dbReference type="ARBA" id="ARBA00011032"/>
    </source>
</evidence>
<protein>
    <submittedName>
        <fullName evidence="8">Glyceraldehyde-3-phosphate ferredoxin oxidoreductase</fullName>
        <ecNumber evidence="8">1.2.7.6</ecNumber>
    </submittedName>
</protein>
<sequence length="658" mass="75595">MSGSSTTYRVLFIDVNNRKYWVEEYGLEEVMGPIELGVKLHLEKYKSWKKPVYDPDNAVVIGAGIFTGTNLYGGHRFVAVFKSPLTRGLHVAAMGGAAYQFNVNADAIVVEGRSNKPLIIKVYDEGDGEVKVDFDEIDEEELENVWRNYKGEKGVFALQEYLSEKYKKFYEEYNGRSILVGPASKYTSLGALVSITLVKGRIDRGSEEYAARGGPGSVLYRAHGVAAIVYGGKFNRRTKRPKDLLDTRKINELFREIAGKPYITMVIEAGTKYRYNPKLNTGGTLGGNYPSLKIYTPMFNWNMIYLPPDLREKLHELIMKHIWEPFNKEAIETKSWKTCGEPCPIACKKVRLDKYKSDYEPYEGFGPFIGVFDIHESQKIVELVDAYGFDAIETGQLVGFIYDALEKGLLTPGEVGLSSKPYFNPYEFKLEYSKHNADLAIQLIENLAWGKNPLLKLIGEKGLRSAAKILDILYENRVNERKWRFSDLLVYASFGEEGHITPNYYWTPGMVAPLPVLGRYWTLYKGVFIDPEQYAEKSFERAVKEMWSDNGGFCRFHRGWAEKTLDKLYEKYYGIKDLNERYKQLYKKIMEYQDLSGAKPTFWESKKIIDYLANAAKEYGNDEWNAKFSLNKEEAAREWWEKFYAKLNELLSSTPVQK</sequence>
<dbReference type="Gene3D" id="3.60.9.10">
    <property type="entry name" value="Aldehyde ferredoxin oxidoreductase, N-terminal domain"/>
    <property type="match status" value="1"/>
</dbReference>
<reference evidence="9" key="1">
    <citation type="journal article" date="2009" name="BMC Genomics">
        <title>The complete genome sequence of Staphylothermus marinus reveals differences in sulfur metabolism among heterotrophic Crenarchaeota.</title>
        <authorList>
            <person name="Anderson I.J."/>
            <person name="Dharmarajan L."/>
            <person name="Rodriguez J."/>
            <person name="Hooper S."/>
            <person name="Porat I."/>
            <person name="Ulrich L.E."/>
            <person name="Elkins J.G."/>
            <person name="Mavromatis K."/>
            <person name="Sun H."/>
            <person name="Land M."/>
            <person name="Lapidus A."/>
            <person name="Lucas S."/>
            <person name="Barry K."/>
            <person name="Huber H."/>
            <person name="Zhulin I.B."/>
            <person name="Whitman W.B."/>
            <person name="Mukhopadhyay B."/>
            <person name="Woese C."/>
            <person name="Bristow J."/>
            <person name="Kyrpides N."/>
        </authorList>
    </citation>
    <scope>NUCLEOTIDE SEQUENCE [LARGE SCALE GENOMIC DNA]</scope>
    <source>
        <strain evidence="9">ATCC 43588 / DSM 3639 / JCM 9404 / F1</strain>
    </source>
</reference>
<evidence type="ECO:0000256" key="4">
    <source>
        <dbReference type="ARBA" id="ARBA00022723"/>
    </source>
</evidence>
<dbReference type="SMART" id="SM00790">
    <property type="entry name" value="AFOR_N"/>
    <property type="match status" value="1"/>
</dbReference>
<organism evidence="8 9">
    <name type="scientific">Staphylothermus marinus (strain ATCC 43588 / DSM 3639 / JCM 9404 / F1)</name>
    <dbReference type="NCBI Taxonomy" id="399550"/>
    <lineage>
        <taxon>Archaea</taxon>
        <taxon>Thermoproteota</taxon>
        <taxon>Thermoprotei</taxon>
        <taxon>Desulfurococcales</taxon>
        <taxon>Desulfurococcaceae</taxon>
        <taxon>Staphylothermus</taxon>
    </lineage>
</organism>
<keyword evidence="8" id="KW-0560">Oxidoreductase</keyword>
<evidence type="ECO:0000313" key="8">
    <source>
        <dbReference type="EMBL" id="ABN70666.1"/>
    </source>
</evidence>
<dbReference type="EMBL" id="CP000575">
    <property type="protein sequence ID" value="ABN70666.1"/>
    <property type="molecule type" value="Genomic_DNA"/>
</dbReference>
<dbReference type="InterPro" id="IPR051919">
    <property type="entry name" value="W-dependent_AOR"/>
</dbReference>
<dbReference type="RefSeq" id="WP_011839860.1">
    <property type="nucleotide sequence ID" value="NC_009033.1"/>
</dbReference>
<evidence type="ECO:0000259" key="7">
    <source>
        <dbReference type="SMART" id="SM00790"/>
    </source>
</evidence>
<dbReference type="EC" id="1.2.7.6" evidence="8"/>
<comment type="cofactor">
    <cofactor evidence="1">
        <name>[4Fe-4S] cluster</name>
        <dbReference type="ChEBI" id="CHEBI:49883"/>
    </cofactor>
</comment>
<dbReference type="InterPro" id="IPR013983">
    <property type="entry name" value="Ald_Fedxn_OxRdtase_N"/>
</dbReference>
<dbReference type="HOGENOM" id="CLU_440510_0_0_2"/>
<dbReference type="STRING" id="399550.Smar_1582"/>
<dbReference type="Gene3D" id="1.10.569.10">
    <property type="entry name" value="Aldehyde Ferredoxin Oxidoreductase Protein, subunit A, domain 2"/>
    <property type="match status" value="1"/>
</dbReference>
<dbReference type="GeneID" id="4906729"/>
<dbReference type="Pfam" id="PF02730">
    <property type="entry name" value="AFOR_N"/>
    <property type="match status" value="1"/>
</dbReference>
<evidence type="ECO:0000313" key="9">
    <source>
        <dbReference type="Proteomes" id="UP000000254"/>
    </source>
</evidence>
<proteinExistence type="inferred from homology"/>
<evidence type="ECO:0000256" key="6">
    <source>
        <dbReference type="ARBA" id="ARBA00023014"/>
    </source>
</evidence>
<dbReference type="InterPro" id="IPR013984">
    <property type="entry name" value="Ald_Fedxn_OxRdtase_dom2"/>
</dbReference>
<keyword evidence="5" id="KW-0408">Iron</keyword>
<name>A3DPV6_STAMF</name>
<dbReference type="SUPFAM" id="SSF56228">
    <property type="entry name" value="Aldehyde ferredoxin oxidoreductase, N-terminal domain"/>
    <property type="match status" value="1"/>
</dbReference>
<keyword evidence="4" id="KW-0479">Metal-binding</keyword>
<dbReference type="Pfam" id="PF01314">
    <property type="entry name" value="AFOR_C"/>
    <property type="match status" value="1"/>
</dbReference>
<feature type="domain" description="Aldehyde ferredoxin oxidoreductase N-terminal" evidence="7">
    <location>
        <begin position="8"/>
        <end position="233"/>
    </location>
</feature>
<dbReference type="AlphaFoldDB" id="A3DPV6"/>
<dbReference type="PANTHER" id="PTHR30038:SF7">
    <property type="entry name" value="TUNGSTEN-CONTAINING GLYCERALDEHYDE-3-PHOSPHATE:FERREDOXIN OXIDOREDUCTASE"/>
    <property type="match status" value="1"/>
</dbReference>
<dbReference type="OrthoDB" id="84495at2157"/>
<dbReference type="InterPro" id="IPR036021">
    <property type="entry name" value="Tungsten_al_ferr_oxy-like_C"/>
</dbReference>
<dbReference type="KEGG" id="smr:Smar_1582"/>
<evidence type="ECO:0000256" key="1">
    <source>
        <dbReference type="ARBA" id="ARBA00001966"/>
    </source>
</evidence>
<gene>
    <name evidence="8" type="ordered locus">Smar_1582</name>
</gene>
<reference evidence="8 9" key="2">
    <citation type="journal article" date="2009" name="Stand. Genomic Sci.">
        <title>Complete genome sequence of Staphylothermus marinus Stetter and Fiala 1986 type strain F1.</title>
        <authorList>
            <person name="Anderson I.J."/>
            <person name="Sun H."/>
            <person name="Lapidus A."/>
            <person name="Copeland A."/>
            <person name="Glavina Del Rio T."/>
            <person name="Tice H."/>
            <person name="Dalin E."/>
            <person name="Lucas S."/>
            <person name="Barry K."/>
            <person name="Land M."/>
            <person name="Richardson P."/>
            <person name="Huber H."/>
            <person name="Kyrpides N.C."/>
        </authorList>
    </citation>
    <scope>NUCLEOTIDE SEQUENCE [LARGE SCALE GENOMIC DNA]</scope>
    <source>
        <strain evidence="9">ATCC 43588 / DSM 3639 / JCM 9404 / F1</strain>
    </source>
</reference>
<dbReference type="GO" id="GO:0051539">
    <property type="term" value="F:4 iron, 4 sulfur cluster binding"/>
    <property type="evidence" value="ECO:0007669"/>
    <property type="project" value="UniProtKB-KW"/>
</dbReference>
<dbReference type="GO" id="GO:0043797">
    <property type="term" value="F:glyceraldehyde-3-phosphate dehydrogenase (ferredoxin) activity"/>
    <property type="evidence" value="ECO:0007669"/>
    <property type="project" value="UniProtKB-EC"/>
</dbReference>